<organism evidence="2 3">
    <name type="scientific">Aspergillus cavernicola</name>
    <dbReference type="NCBI Taxonomy" id="176166"/>
    <lineage>
        <taxon>Eukaryota</taxon>
        <taxon>Fungi</taxon>
        <taxon>Dikarya</taxon>
        <taxon>Ascomycota</taxon>
        <taxon>Pezizomycotina</taxon>
        <taxon>Eurotiomycetes</taxon>
        <taxon>Eurotiomycetidae</taxon>
        <taxon>Eurotiales</taxon>
        <taxon>Aspergillaceae</taxon>
        <taxon>Aspergillus</taxon>
        <taxon>Aspergillus subgen. Nidulantes</taxon>
    </lineage>
</organism>
<comment type="caution">
    <text evidence="2">The sequence shown here is derived from an EMBL/GenBank/DDBJ whole genome shotgun (WGS) entry which is preliminary data.</text>
</comment>
<sequence>MKLTLFTTTALLGTALSLSSNLTSRIQARSLNRQSHPLNATSGDDSGTQSGFRTANTAAIAYSNNWAGAAREKPLQGGPYTAVSATFTVPQPTAVPGGKAMQAGSAWVGIDGDTYSGAILQTGVDFYVENGKITNDAWFEWFPDYAYDFNIGINTGDVIVAMVKSFSPSEGVAIVENRSTGEKATQTVKAPKAGATLVGQNAEWIVEDFQSGDSIVALAEFGGVTFTGCEAQAKNGEAVGLDGATIIELKQGNRVLTEVVVEGDKTLTKPQPQHAQAGDVPSSAAKRAAQRTFAAAFMPDYGLGYGGIRIVNDARINSVR</sequence>
<dbReference type="PANTHER" id="PTHR37536:SF1">
    <property type="entry name" value="ASPERGILLOPEPSIN, PUTAITVE (AFU_ORTHOLOGUE AFUA_7G01200)"/>
    <property type="match status" value="1"/>
</dbReference>
<name>A0ABR4I6T6_9EURO</name>
<evidence type="ECO:0000313" key="3">
    <source>
        <dbReference type="Proteomes" id="UP001610335"/>
    </source>
</evidence>
<dbReference type="Gene3D" id="2.60.120.700">
    <property type="entry name" value="Peptidase G1"/>
    <property type="match status" value="1"/>
</dbReference>
<evidence type="ECO:0000256" key="1">
    <source>
        <dbReference type="SAM" id="SignalP"/>
    </source>
</evidence>
<gene>
    <name evidence="2" type="ORF">BDW59DRAFT_163239</name>
</gene>
<keyword evidence="1" id="KW-0732">Signal</keyword>
<reference evidence="2 3" key="1">
    <citation type="submission" date="2024-07" db="EMBL/GenBank/DDBJ databases">
        <title>Section-level genome sequencing and comparative genomics of Aspergillus sections Usti and Cavernicolus.</title>
        <authorList>
            <consortium name="Lawrence Berkeley National Laboratory"/>
            <person name="Nybo J.L."/>
            <person name="Vesth T.C."/>
            <person name="Theobald S."/>
            <person name="Frisvad J.C."/>
            <person name="Larsen T.O."/>
            <person name="Kjaerboelling I."/>
            <person name="Rothschild-Mancinelli K."/>
            <person name="Lyhne E.K."/>
            <person name="Kogle M.E."/>
            <person name="Barry K."/>
            <person name="Clum A."/>
            <person name="Na H."/>
            <person name="Ledsgaard L."/>
            <person name="Lin J."/>
            <person name="Lipzen A."/>
            <person name="Kuo A."/>
            <person name="Riley R."/>
            <person name="Mondo S."/>
            <person name="LaButti K."/>
            <person name="Haridas S."/>
            <person name="Pangalinan J."/>
            <person name="Salamov A.A."/>
            <person name="Simmons B.A."/>
            <person name="Magnuson J.K."/>
            <person name="Chen J."/>
            <person name="Drula E."/>
            <person name="Henrissat B."/>
            <person name="Wiebenga A."/>
            <person name="Lubbers R.J."/>
            <person name="Gomes A.C."/>
            <person name="Makela M.R."/>
            <person name="Stajich J."/>
            <person name="Grigoriev I.V."/>
            <person name="Mortensen U.H."/>
            <person name="De vries R.P."/>
            <person name="Baker S.E."/>
            <person name="Andersen M.R."/>
        </authorList>
    </citation>
    <scope>NUCLEOTIDE SEQUENCE [LARGE SCALE GENOMIC DNA]</scope>
    <source>
        <strain evidence="2 3">CBS 600.67</strain>
    </source>
</reference>
<feature type="signal peptide" evidence="1">
    <location>
        <begin position="1"/>
        <end position="17"/>
    </location>
</feature>
<dbReference type="Pfam" id="PF01828">
    <property type="entry name" value="Peptidase_A4"/>
    <property type="match status" value="1"/>
</dbReference>
<dbReference type="Proteomes" id="UP001610335">
    <property type="component" value="Unassembled WGS sequence"/>
</dbReference>
<dbReference type="InterPro" id="IPR038656">
    <property type="entry name" value="Peptidase_G1_sf"/>
</dbReference>
<evidence type="ECO:0000313" key="2">
    <source>
        <dbReference type="EMBL" id="KAL2823459.1"/>
    </source>
</evidence>
<keyword evidence="3" id="KW-1185">Reference proteome</keyword>
<accession>A0ABR4I6T6</accession>
<dbReference type="InterPro" id="IPR000250">
    <property type="entry name" value="Peptidase_G1"/>
</dbReference>
<dbReference type="EMBL" id="JBFXLS010000052">
    <property type="protein sequence ID" value="KAL2823459.1"/>
    <property type="molecule type" value="Genomic_DNA"/>
</dbReference>
<dbReference type="PRINTS" id="PR00977">
    <property type="entry name" value="SCYTLDPTASE"/>
</dbReference>
<proteinExistence type="predicted"/>
<dbReference type="InterPro" id="IPR013320">
    <property type="entry name" value="ConA-like_dom_sf"/>
</dbReference>
<dbReference type="PANTHER" id="PTHR37536">
    <property type="entry name" value="PUTATIVE (AFU_ORTHOLOGUE AFUA_3G02970)-RELATED"/>
    <property type="match status" value="1"/>
</dbReference>
<dbReference type="SUPFAM" id="SSF49899">
    <property type="entry name" value="Concanavalin A-like lectins/glucanases"/>
    <property type="match status" value="1"/>
</dbReference>
<feature type="chain" id="PRO_5046185577" evidence="1">
    <location>
        <begin position="18"/>
        <end position="320"/>
    </location>
</feature>
<dbReference type="CDD" id="cd13426">
    <property type="entry name" value="Peptidase_G1"/>
    <property type="match status" value="1"/>
</dbReference>
<protein>
    <submittedName>
        <fullName evidence="2">Peptidase A4 family-domain-containing protein</fullName>
    </submittedName>
</protein>